<organism evidence="1 2">
    <name type="scientific">Antarcticirhabdus aurantiaca</name>
    <dbReference type="NCBI Taxonomy" id="2606717"/>
    <lineage>
        <taxon>Bacteria</taxon>
        <taxon>Pseudomonadati</taxon>
        <taxon>Pseudomonadota</taxon>
        <taxon>Alphaproteobacteria</taxon>
        <taxon>Hyphomicrobiales</taxon>
        <taxon>Aurantimonadaceae</taxon>
        <taxon>Antarcticirhabdus</taxon>
    </lineage>
</organism>
<reference evidence="1" key="1">
    <citation type="submission" date="2022-11" db="EMBL/GenBank/DDBJ databases">
        <title>beta-Carotene-producing bacterium, Jeongeuplla avenae sp. nov., alleviates the salt stress of Arabidopsis seedlings.</title>
        <authorList>
            <person name="Jiang L."/>
            <person name="Lee J."/>
        </authorList>
    </citation>
    <scope>NUCLEOTIDE SEQUENCE</scope>
    <source>
        <strain evidence="1">DY_R2A_6</strain>
    </source>
</reference>
<dbReference type="Proteomes" id="UP001163223">
    <property type="component" value="Chromosome"/>
</dbReference>
<accession>A0ACD4NK37</accession>
<protein>
    <submittedName>
        <fullName evidence="1">Uncharacterized protein</fullName>
    </submittedName>
</protein>
<proteinExistence type="predicted"/>
<dbReference type="EMBL" id="CP113520">
    <property type="protein sequence ID" value="WAJ27265.1"/>
    <property type="molecule type" value="Genomic_DNA"/>
</dbReference>
<keyword evidence="2" id="KW-1185">Reference proteome</keyword>
<evidence type="ECO:0000313" key="2">
    <source>
        <dbReference type="Proteomes" id="UP001163223"/>
    </source>
</evidence>
<sequence length="64" mass="6989">MTMANWNDVARTEAEGTRLSRGRTVVVTQEHIDRCNEEPDGLFKPDEVAGTPGAAKLGQFFPGL</sequence>
<name>A0ACD4NK37_9HYPH</name>
<evidence type="ECO:0000313" key="1">
    <source>
        <dbReference type="EMBL" id="WAJ27265.1"/>
    </source>
</evidence>
<gene>
    <name evidence="1" type="ORF">OXU80_20785</name>
</gene>